<keyword evidence="7" id="KW-1185">Reference proteome</keyword>
<dbReference type="PROSITE" id="PS00105">
    <property type="entry name" value="AA_TRANSFER_CLASS_1"/>
    <property type="match status" value="1"/>
</dbReference>
<dbReference type="EMBL" id="JAGKSP010000001">
    <property type="protein sequence ID" value="MBP3962062.1"/>
    <property type="molecule type" value="Genomic_DNA"/>
</dbReference>
<proteinExistence type="inferred from homology"/>
<evidence type="ECO:0000256" key="3">
    <source>
        <dbReference type="ARBA" id="ARBA00022679"/>
    </source>
</evidence>
<dbReference type="Gene3D" id="3.40.640.10">
    <property type="entry name" value="Type I PLP-dependent aspartate aminotransferase-like (Major domain)"/>
    <property type="match status" value="1"/>
</dbReference>
<sequence>MRLGMNVIDLSIGSPDLPPSLPIRQALSEAVLRDDVYGYPGSKGSVRFLRQAADWLAYRFGIEVDPEHELLSLMGSQDGLGHLALSLCNPGDIALVPDPGYPVYMAGLAVAGVEPYHMPLLAENQFLPDFDAIPEEVWQRAKFMLLNYPSNPVSAVADIPFFEQAVAYAKRHGVLIVHDLAYSEMAFDGYRPPSILQVSKASEVAVEFHSLSKSFNMAGCRIGFLAGNRKAIAALRELKANIDYGVFLPVQEAGIVALQQDMLGDQPSVGALYETRRDRFIEALREQGWEIASPKATMFIWAKLPPMQWQLSESWTSRRISREMLERTGVAVIPGDAFGEQGEGYVRIALVEKEERLIEAAERIGRFIRGE</sequence>
<dbReference type="PANTHER" id="PTHR42832">
    <property type="entry name" value="AMINO ACID AMINOTRANSFERASE"/>
    <property type="match status" value="1"/>
</dbReference>
<keyword evidence="3 4" id="KW-0808">Transferase</keyword>
<evidence type="ECO:0000313" key="6">
    <source>
        <dbReference type="EMBL" id="MBP3962062.1"/>
    </source>
</evidence>
<dbReference type="Proteomes" id="UP000673394">
    <property type="component" value="Unassembled WGS sequence"/>
</dbReference>
<feature type="domain" description="Aminotransferase class I/classII large" evidence="5">
    <location>
        <begin position="6"/>
        <end position="364"/>
    </location>
</feature>
<dbReference type="InterPro" id="IPR015422">
    <property type="entry name" value="PyrdxlP-dep_Trfase_small"/>
</dbReference>
<accession>A0ABS5C7W2</accession>
<gene>
    <name evidence="6" type="ORF">I8J30_05005</name>
</gene>
<evidence type="ECO:0000256" key="2">
    <source>
        <dbReference type="ARBA" id="ARBA00022576"/>
    </source>
</evidence>
<dbReference type="InterPro" id="IPR004839">
    <property type="entry name" value="Aminotransferase_I/II_large"/>
</dbReference>
<keyword evidence="2 4" id="KW-0032">Aminotransferase</keyword>
<dbReference type="InterPro" id="IPR050881">
    <property type="entry name" value="LL-DAP_aminotransferase"/>
</dbReference>
<evidence type="ECO:0000256" key="1">
    <source>
        <dbReference type="ARBA" id="ARBA00001933"/>
    </source>
</evidence>
<comment type="caution">
    <text evidence="6">The sequence shown here is derived from an EMBL/GenBank/DDBJ whole genome shotgun (WGS) entry which is preliminary data.</text>
</comment>
<dbReference type="EC" id="2.6.1.-" evidence="4"/>
<dbReference type="CDD" id="cd00609">
    <property type="entry name" value="AAT_like"/>
    <property type="match status" value="1"/>
</dbReference>
<dbReference type="PANTHER" id="PTHR42832:SF3">
    <property type="entry name" value="L-GLUTAMINE--4-(METHYLSULFANYL)-2-OXOBUTANOATE AMINOTRANSFERASE"/>
    <property type="match status" value="1"/>
</dbReference>
<evidence type="ECO:0000256" key="4">
    <source>
        <dbReference type="RuleBase" id="RU000481"/>
    </source>
</evidence>
<dbReference type="GO" id="GO:0008483">
    <property type="term" value="F:transaminase activity"/>
    <property type="evidence" value="ECO:0007669"/>
    <property type="project" value="UniProtKB-KW"/>
</dbReference>
<dbReference type="InterPro" id="IPR004838">
    <property type="entry name" value="NHTrfase_class1_PyrdxlP-BS"/>
</dbReference>
<dbReference type="Gene3D" id="3.90.1150.10">
    <property type="entry name" value="Aspartate Aminotransferase, domain 1"/>
    <property type="match status" value="1"/>
</dbReference>
<protein>
    <recommendedName>
        <fullName evidence="4">Aminotransferase</fullName>
        <ecNumber evidence="4">2.6.1.-</ecNumber>
    </recommendedName>
</protein>
<organism evidence="6 7">
    <name type="scientific">Paenibacillus lignilyticus</name>
    <dbReference type="NCBI Taxonomy" id="1172615"/>
    <lineage>
        <taxon>Bacteria</taxon>
        <taxon>Bacillati</taxon>
        <taxon>Bacillota</taxon>
        <taxon>Bacilli</taxon>
        <taxon>Bacillales</taxon>
        <taxon>Paenibacillaceae</taxon>
        <taxon>Paenibacillus</taxon>
    </lineage>
</organism>
<comment type="similarity">
    <text evidence="4">Belongs to the class-I pyridoxal-phosphate-dependent aminotransferase family.</text>
</comment>
<reference evidence="6 7" key="1">
    <citation type="submission" date="2021-04" db="EMBL/GenBank/DDBJ databases">
        <title>Paenibacillus sp. DLE-14 whole genome sequence.</title>
        <authorList>
            <person name="Ham Y.J."/>
        </authorList>
    </citation>
    <scope>NUCLEOTIDE SEQUENCE [LARGE SCALE GENOMIC DNA]</scope>
    <source>
        <strain evidence="6 7">DLE-14</strain>
    </source>
</reference>
<dbReference type="InterPro" id="IPR015424">
    <property type="entry name" value="PyrdxlP-dep_Trfase"/>
</dbReference>
<evidence type="ECO:0000313" key="7">
    <source>
        <dbReference type="Proteomes" id="UP000673394"/>
    </source>
</evidence>
<dbReference type="InterPro" id="IPR015421">
    <property type="entry name" value="PyrdxlP-dep_Trfase_major"/>
</dbReference>
<name>A0ABS5C7W2_9BACL</name>
<dbReference type="Pfam" id="PF00155">
    <property type="entry name" value="Aminotran_1_2"/>
    <property type="match status" value="1"/>
</dbReference>
<evidence type="ECO:0000259" key="5">
    <source>
        <dbReference type="Pfam" id="PF00155"/>
    </source>
</evidence>
<dbReference type="SUPFAM" id="SSF53383">
    <property type="entry name" value="PLP-dependent transferases"/>
    <property type="match status" value="1"/>
</dbReference>
<comment type="cofactor">
    <cofactor evidence="1 4">
        <name>pyridoxal 5'-phosphate</name>
        <dbReference type="ChEBI" id="CHEBI:597326"/>
    </cofactor>
</comment>